<dbReference type="Proteomes" id="UP001187415">
    <property type="component" value="Unassembled WGS sequence"/>
</dbReference>
<proteinExistence type="predicted"/>
<reference evidence="4" key="1">
    <citation type="submission" date="2023-07" db="EMBL/GenBank/DDBJ databases">
        <title>Chromosome-level Genome Assembly of Striped Snakehead (Channa striata).</title>
        <authorList>
            <person name="Liu H."/>
        </authorList>
    </citation>
    <scope>NUCLEOTIDE SEQUENCE</scope>
    <source>
        <strain evidence="4">Gz</strain>
        <tissue evidence="4">Muscle</tissue>
    </source>
</reference>
<dbReference type="Gene3D" id="3.10.100.10">
    <property type="entry name" value="Mannose-Binding Protein A, subunit A"/>
    <property type="match status" value="1"/>
</dbReference>
<gene>
    <name evidence="4" type="ORF">Q5P01_006992</name>
</gene>
<dbReference type="PANTHER" id="PTHR22803">
    <property type="entry name" value="MANNOSE, PHOSPHOLIPASE, LECTIN RECEPTOR RELATED"/>
    <property type="match status" value="1"/>
</dbReference>
<protein>
    <recommendedName>
        <fullName evidence="3">C-type lectin domain-containing protein</fullName>
    </recommendedName>
</protein>
<evidence type="ECO:0000313" key="5">
    <source>
        <dbReference type="Proteomes" id="UP001187415"/>
    </source>
</evidence>
<evidence type="ECO:0000259" key="3">
    <source>
        <dbReference type="PROSITE" id="PS50041"/>
    </source>
</evidence>
<comment type="caution">
    <text evidence="4">The sequence shown here is derived from an EMBL/GenBank/DDBJ whole genome shotgun (WGS) entry which is preliminary data.</text>
</comment>
<dbReference type="CDD" id="cd00037">
    <property type="entry name" value="CLECT"/>
    <property type="match status" value="1"/>
</dbReference>
<keyword evidence="2" id="KW-0732">Signal</keyword>
<dbReference type="EMBL" id="JAUPFM010000004">
    <property type="protein sequence ID" value="KAK2854331.1"/>
    <property type="molecule type" value="Genomic_DNA"/>
</dbReference>
<dbReference type="AlphaFoldDB" id="A0AA88N909"/>
<keyword evidence="1" id="KW-1015">Disulfide bond</keyword>
<dbReference type="SMART" id="SM00034">
    <property type="entry name" value="CLECT"/>
    <property type="match status" value="1"/>
</dbReference>
<feature type="signal peptide" evidence="2">
    <location>
        <begin position="1"/>
        <end position="15"/>
    </location>
</feature>
<dbReference type="InterPro" id="IPR016186">
    <property type="entry name" value="C-type_lectin-like/link_sf"/>
</dbReference>
<evidence type="ECO:0000256" key="1">
    <source>
        <dbReference type="ARBA" id="ARBA00023157"/>
    </source>
</evidence>
<feature type="domain" description="C-type lectin" evidence="3">
    <location>
        <begin position="42"/>
        <end position="159"/>
    </location>
</feature>
<dbReference type="InterPro" id="IPR018378">
    <property type="entry name" value="C-type_lectin_CS"/>
</dbReference>
<name>A0AA88N909_CHASR</name>
<dbReference type="PROSITE" id="PS00615">
    <property type="entry name" value="C_TYPE_LECTIN_1"/>
    <property type="match status" value="1"/>
</dbReference>
<evidence type="ECO:0000256" key="2">
    <source>
        <dbReference type="SAM" id="SignalP"/>
    </source>
</evidence>
<dbReference type="SUPFAM" id="SSF56436">
    <property type="entry name" value="C-type lectin-like"/>
    <property type="match status" value="1"/>
</dbReference>
<sequence length="162" mass="18523">MRLLLVLMLIAGSAADERDDLLQMCNGKYPAQPCPGYWYRLDGQRCMSAFRTYAPFDVAEMYCKRAGGHLVSINNLSDYNQVLCLLLRDMYRRNEYWIGAKRSQGKFSWVSGSGPLTFTKWAPGQPDNQQQQDCVVMNYGSWGAWKNVACSENRLIVCERRG</sequence>
<feature type="chain" id="PRO_5041704345" description="C-type lectin domain-containing protein" evidence="2">
    <location>
        <begin position="16"/>
        <end position="162"/>
    </location>
</feature>
<accession>A0AA88N909</accession>
<dbReference type="PROSITE" id="PS50041">
    <property type="entry name" value="C_TYPE_LECTIN_2"/>
    <property type="match status" value="1"/>
</dbReference>
<evidence type="ECO:0000313" key="4">
    <source>
        <dbReference type="EMBL" id="KAK2854331.1"/>
    </source>
</evidence>
<keyword evidence="5" id="KW-1185">Reference proteome</keyword>
<dbReference type="InterPro" id="IPR001304">
    <property type="entry name" value="C-type_lectin-like"/>
</dbReference>
<organism evidence="4 5">
    <name type="scientific">Channa striata</name>
    <name type="common">Snakehead murrel</name>
    <name type="synonym">Ophicephalus striatus</name>
    <dbReference type="NCBI Taxonomy" id="64152"/>
    <lineage>
        <taxon>Eukaryota</taxon>
        <taxon>Metazoa</taxon>
        <taxon>Chordata</taxon>
        <taxon>Craniata</taxon>
        <taxon>Vertebrata</taxon>
        <taxon>Euteleostomi</taxon>
        <taxon>Actinopterygii</taxon>
        <taxon>Neopterygii</taxon>
        <taxon>Teleostei</taxon>
        <taxon>Neoteleostei</taxon>
        <taxon>Acanthomorphata</taxon>
        <taxon>Anabantaria</taxon>
        <taxon>Anabantiformes</taxon>
        <taxon>Channoidei</taxon>
        <taxon>Channidae</taxon>
        <taxon>Channa</taxon>
    </lineage>
</organism>
<dbReference type="InterPro" id="IPR050111">
    <property type="entry name" value="C-type_lectin/snaclec_domain"/>
</dbReference>
<dbReference type="Pfam" id="PF00059">
    <property type="entry name" value="Lectin_C"/>
    <property type="match status" value="1"/>
</dbReference>
<dbReference type="InterPro" id="IPR016187">
    <property type="entry name" value="CTDL_fold"/>
</dbReference>